<dbReference type="EMBL" id="OCYT01000079">
    <property type="protein sequence ID" value="SON78275.1"/>
    <property type="molecule type" value="Genomic_DNA"/>
</dbReference>
<evidence type="ECO:0000313" key="3">
    <source>
        <dbReference type="Proteomes" id="UP000234181"/>
    </source>
</evidence>
<dbReference type="Proteomes" id="UP000234181">
    <property type="component" value="Unassembled WGS sequence"/>
</dbReference>
<keyword evidence="1" id="KW-0472">Membrane</keyword>
<reference evidence="2 3" key="1">
    <citation type="submission" date="2017-10" db="EMBL/GenBank/DDBJ databases">
        <authorList>
            <person name="Regsiter A."/>
            <person name="William W."/>
        </authorList>
    </citation>
    <scope>NUCLEOTIDE SEQUENCE [LARGE SCALE GENOMIC DNA]</scope>
    <source>
        <strain evidence="2 3">CFBP6984</strain>
    </source>
</reference>
<evidence type="ECO:0000256" key="1">
    <source>
        <dbReference type="SAM" id="Phobius"/>
    </source>
</evidence>
<keyword evidence="1" id="KW-1133">Transmembrane helix</keyword>
<organism evidence="2 3">
    <name type="scientific">Xanthomonas campestris pv. phaseoli</name>
    <dbReference type="NCBI Taxonomy" id="317013"/>
    <lineage>
        <taxon>Bacteria</taxon>
        <taxon>Pseudomonadati</taxon>
        <taxon>Pseudomonadota</taxon>
        <taxon>Gammaproteobacteria</taxon>
        <taxon>Lysobacterales</taxon>
        <taxon>Lysobacteraceae</taxon>
        <taxon>Xanthomonas</taxon>
    </lineage>
</organism>
<protein>
    <submittedName>
        <fullName evidence="2">Uncharacterized protein</fullName>
    </submittedName>
</protein>
<evidence type="ECO:0000313" key="2">
    <source>
        <dbReference type="EMBL" id="SON78275.1"/>
    </source>
</evidence>
<feature type="transmembrane region" description="Helical" evidence="1">
    <location>
        <begin position="186"/>
        <end position="207"/>
    </location>
</feature>
<feature type="transmembrane region" description="Helical" evidence="1">
    <location>
        <begin position="56"/>
        <end position="74"/>
    </location>
</feature>
<gene>
    <name evidence="2" type="ORF">XAP6984_250018</name>
</gene>
<feature type="transmembrane region" description="Helical" evidence="1">
    <location>
        <begin position="80"/>
        <end position="101"/>
    </location>
</feature>
<proteinExistence type="predicted"/>
<keyword evidence="1" id="KW-0812">Transmembrane</keyword>
<sequence>MSAGEMEFDKIRSVIRLAEHAVVQNTPFAKRDDLLRALSDELLVGPWLILSGLGILWKRFVWVLGLTIIIAVYLRLFDHAFSASAAFGALMLATLCVYFGLPSRTVLAGVNGRAIGALAVAIGEQVRSKDELERLSSGVQLVKVQTTERLARFNVFTGIVWGALFWFAGARVFSPTVPPEVVESSIFPLIAASVLFAVLFTAAVGYATAVRVVYQTLDFALIEVGPHLQTRMTRRDGLIDQTIPSPEHRRLQEAVNLVFLPPPIGSGELVIPSLPLGASFRVEPVWPFAEAPLFRCCH</sequence>
<comment type="caution">
    <text evidence="2">The sequence shown here is derived from an EMBL/GenBank/DDBJ whole genome shotgun (WGS) entry which is preliminary data.</text>
</comment>
<name>A0ABY1TP32_XANCH</name>
<feature type="transmembrane region" description="Helical" evidence="1">
    <location>
        <begin position="153"/>
        <end position="174"/>
    </location>
</feature>
<keyword evidence="3" id="KW-1185">Reference proteome</keyword>
<accession>A0ABY1TP32</accession>